<dbReference type="SUPFAM" id="SSF52058">
    <property type="entry name" value="L domain-like"/>
    <property type="match status" value="1"/>
</dbReference>
<evidence type="ECO:0000259" key="8">
    <source>
        <dbReference type="Pfam" id="PF00931"/>
    </source>
</evidence>
<dbReference type="Proteomes" id="UP001642360">
    <property type="component" value="Unassembled WGS sequence"/>
</dbReference>
<dbReference type="Pfam" id="PF00931">
    <property type="entry name" value="NB-ARC"/>
    <property type="match status" value="1"/>
</dbReference>
<proteinExistence type="inferred from homology"/>
<organism evidence="11 12">
    <name type="scientific">Ilex paraguariensis</name>
    <name type="common">yerba mate</name>
    <dbReference type="NCBI Taxonomy" id="185542"/>
    <lineage>
        <taxon>Eukaryota</taxon>
        <taxon>Viridiplantae</taxon>
        <taxon>Streptophyta</taxon>
        <taxon>Embryophyta</taxon>
        <taxon>Tracheophyta</taxon>
        <taxon>Spermatophyta</taxon>
        <taxon>Magnoliopsida</taxon>
        <taxon>eudicotyledons</taxon>
        <taxon>Gunneridae</taxon>
        <taxon>Pentapetalae</taxon>
        <taxon>asterids</taxon>
        <taxon>campanulids</taxon>
        <taxon>Aquifoliales</taxon>
        <taxon>Aquifoliaceae</taxon>
        <taxon>Ilex</taxon>
    </lineage>
</organism>
<name>A0ABC8SEE0_9AQUA</name>
<feature type="domain" description="NB-ARC" evidence="8">
    <location>
        <begin position="163"/>
        <end position="330"/>
    </location>
</feature>
<sequence length="896" mass="102674">MENIWSCISPLINCLTPCAGDWIAEQVNHVIKFEENLDRLKSDLVELKRIRNDLEPQVAVAEEQSMMQRLDKVKGWLSDFQTMETELTEVIENGIKEIEKNFCCGCPKNCCSRYELGNKVAKKLKDVANLKSKGVFEEVAQRLPSPPATVRPSEGIIMGMKNNLCEIWGHLEKEDVGIIGLYGLGGVGKTTLLTEVNNKFVNTTHDFDVVIWVTVSSNLDLDQVQDDIGKKIGLYDEIWKNKRPEGKKEDICGVLSKKKFVLLLDDMWERLDLLEVGIPLQNKQNSKIVFTTRSKRVCGQMDAHKTIEVECLPWGEAWDLFQKKVGETTLKSDPNIPELAKLVAKECDGLPLALGTVGRAMAYKQTPQAWKHAIKVLKNYAVRFPGMEKKVFRPLHLSYDSLPSDTVRSCFLYCSLYPEDSSIPVADLINKWIGEGFLNEWNDNEDGAENQGYDIIDTLLQACLLEKVSSDFVKMHDVIREMALWIGREYEKQTDKFLVRVGGRETEAPEISKWKEVKRMSLMVNKIERLIGTPTCPQLTTLFLNENSLKMISSGFFQSMHALKVLDLSRNTFLGDLPSEIGELTSLQYLNISRINISRLPVQLQNLVNLKILDMESTFCGQTSILQVISGLSSLQVLKISGVNINNEALVEKLDALKFLYFLNMTMTNASVFQRFKKCHKLQSCTRYLCLDSFSRCITFNISSLQYMKCLNSLHVRFWDDCEDWEIDWNVEGKEIETSNNPLNSHIRNRPCFHSLHSVSIERCQRLKNVKWLIFVPNLKYIVIEFCYKMEEVISRDEWMEAAEKGKISKPFAKLETLKFHFLPQLRSIYHSPLPFHCLKLLAVNECPALKKLPLNFDSAKEHRTVITGSRDWFDKLEWQDEATRNAFLPGSQINR</sequence>
<keyword evidence="7" id="KW-0175">Coiled coil</keyword>
<keyword evidence="6" id="KW-0067">ATP-binding</keyword>
<evidence type="ECO:0000256" key="5">
    <source>
        <dbReference type="ARBA" id="ARBA00022821"/>
    </source>
</evidence>
<dbReference type="InterPro" id="IPR027417">
    <property type="entry name" value="P-loop_NTPase"/>
</dbReference>
<dbReference type="GO" id="GO:0005524">
    <property type="term" value="F:ATP binding"/>
    <property type="evidence" value="ECO:0007669"/>
    <property type="project" value="UniProtKB-KW"/>
</dbReference>
<evidence type="ECO:0000313" key="11">
    <source>
        <dbReference type="EMBL" id="CAK9153519.1"/>
    </source>
</evidence>
<feature type="coiled-coil region" evidence="7">
    <location>
        <begin position="23"/>
        <end position="50"/>
    </location>
</feature>
<reference evidence="11 12" key="1">
    <citation type="submission" date="2024-02" db="EMBL/GenBank/DDBJ databases">
        <authorList>
            <person name="Vignale AGUSTIN F."/>
            <person name="Sosa J E."/>
            <person name="Modenutti C."/>
        </authorList>
    </citation>
    <scope>NUCLEOTIDE SEQUENCE [LARGE SCALE GENOMIC DNA]</scope>
</reference>
<keyword evidence="4" id="KW-0547">Nucleotide-binding</keyword>
<dbReference type="Pfam" id="PF23598">
    <property type="entry name" value="LRR_14"/>
    <property type="match status" value="1"/>
</dbReference>
<dbReference type="InterPro" id="IPR036388">
    <property type="entry name" value="WH-like_DNA-bd_sf"/>
</dbReference>
<evidence type="ECO:0000256" key="7">
    <source>
        <dbReference type="SAM" id="Coils"/>
    </source>
</evidence>
<evidence type="ECO:0000313" key="12">
    <source>
        <dbReference type="Proteomes" id="UP001642360"/>
    </source>
</evidence>
<comment type="caution">
    <text evidence="11">The sequence shown here is derived from an EMBL/GenBank/DDBJ whole genome shotgun (WGS) entry which is preliminary data.</text>
</comment>
<feature type="domain" description="Disease resistance R13L4/SHOC-2-like LRR" evidence="10">
    <location>
        <begin position="542"/>
        <end position="785"/>
    </location>
</feature>
<evidence type="ECO:0008006" key="13">
    <source>
        <dbReference type="Google" id="ProtNLM"/>
    </source>
</evidence>
<dbReference type="SUPFAM" id="SSF52540">
    <property type="entry name" value="P-loop containing nucleoside triphosphate hydrolases"/>
    <property type="match status" value="1"/>
</dbReference>
<keyword evidence="3" id="KW-0677">Repeat</keyword>
<dbReference type="FunFam" id="3.40.50.300:FF:001091">
    <property type="entry name" value="Probable disease resistance protein At1g61300"/>
    <property type="match status" value="1"/>
</dbReference>
<dbReference type="InterPro" id="IPR058922">
    <property type="entry name" value="WHD_DRP"/>
</dbReference>
<evidence type="ECO:0000256" key="6">
    <source>
        <dbReference type="ARBA" id="ARBA00022840"/>
    </source>
</evidence>
<evidence type="ECO:0000256" key="1">
    <source>
        <dbReference type="ARBA" id="ARBA00008894"/>
    </source>
</evidence>
<feature type="domain" description="Disease resistance protein winged helix" evidence="9">
    <location>
        <begin position="416"/>
        <end position="483"/>
    </location>
</feature>
<dbReference type="GO" id="GO:0051607">
    <property type="term" value="P:defense response to virus"/>
    <property type="evidence" value="ECO:0007669"/>
    <property type="project" value="UniProtKB-ARBA"/>
</dbReference>
<dbReference type="Pfam" id="PF23559">
    <property type="entry name" value="WHD_DRP"/>
    <property type="match status" value="1"/>
</dbReference>
<dbReference type="InterPro" id="IPR042197">
    <property type="entry name" value="Apaf_helical"/>
</dbReference>
<evidence type="ECO:0000259" key="10">
    <source>
        <dbReference type="Pfam" id="PF23598"/>
    </source>
</evidence>
<dbReference type="Gene3D" id="1.10.10.10">
    <property type="entry name" value="Winged helix-like DNA-binding domain superfamily/Winged helix DNA-binding domain"/>
    <property type="match status" value="1"/>
</dbReference>
<protein>
    <recommendedName>
        <fullName evidence="13">NB-ARC domain-containing protein</fullName>
    </recommendedName>
</protein>
<keyword evidence="5" id="KW-0611">Plant defense</keyword>
<dbReference type="Gene3D" id="3.80.10.10">
    <property type="entry name" value="Ribonuclease Inhibitor"/>
    <property type="match status" value="2"/>
</dbReference>
<dbReference type="PRINTS" id="PR00364">
    <property type="entry name" value="DISEASERSIST"/>
</dbReference>
<dbReference type="Gene3D" id="1.10.8.430">
    <property type="entry name" value="Helical domain of apoptotic protease-activating factors"/>
    <property type="match status" value="1"/>
</dbReference>
<keyword evidence="2" id="KW-0433">Leucine-rich repeat</keyword>
<dbReference type="Gene3D" id="3.40.50.300">
    <property type="entry name" value="P-loop containing nucleotide triphosphate hydrolases"/>
    <property type="match status" value="1"/>
</dbReference>
<accession>A0ABC8SEE0</accession>
<dbReference type="FunFam" id="1.10.10.10:FF:000322">
    <property type="entry name" value="Probable disease resistance protein At1g63360"/>
    <property type="match status" value="1"/>
</dbReference>
<dbReference type="AlphaFoldDB" id="A0ABC8SEE0"/>
<dbReference type="InterPro" id="IPR055414">
    <property type="entry name" value="LRR_R13L4/SHOC2-like"/>
</dbReference>
<gene>
    <name evidence="11" type="ORF">ILEXP_LOCUS21787</name>
</gene>
<dbReference type="InterPro" id="IPR002182">
    <property type="entry name" value="NB-ARC"/>
</dbReference>
<evidence type="ECO:0000256" key="3">
    <source>
        <dbReference type="ARBA" id="ARBA00022737"/>
    </source>
</evidence>
<dbReference type="PANTHER" id="PTHR33463">
    <property type="entry name" value="NB-ARC DOMAIN-CONTAINING PROTEIN-RELATED"/>
    <property type="match status" value="1"/>
</dbReference>
<dbReference type="InterPro" id="IPR032675">
    <property type="entry name" value="LRR_dom_sf"/>
</dbReference>
<evidence type="ECO:0000256" key="2">
    <source>
        <dbReference type="ARBA" id="ARBA00022614"/>
    </source>
</evidence>
<evidence type="ECO:0000256" key="4">
    <source>
        <dbReference type="ARBA" id="ARBA00022741"/>
    </source>
</evidence>
<dbReference type="FunFam" id="1.10.8.430:FF:000003">
    <property type="entry name" value="Probable disease resistance protein At5g66910"/>
    <property type="match status" value="1"/>
</dbReference>
<comment type="similarity">
    <text evidence="1">Belongs to the disease resistance NB-LRR family.</text>
</comment>
<dbReference type="InterPro" id="IPR050905">
    <property type="entry name" value="Plant_NBS-LRR"/>
</dbReference>
<keyword evidence="12" id="KW-1185">Reference proteome</keyword>
<evidence type="ECO:0000259" key="9">
    <source>
        <dbReference type="Pfam" id="PF23559"/>
    </source>
</evidence>
<dbReference type="PANTHER" id="PTHR33463:SF220">
    <property type="entry name" value="NB-ARC DOMAIN-CONTAINING PROTEIN"/>
    <property type="match status" value="1"/>
</dbReference>
<dbReference type="EMBL" id="CAUOFW020002403">
    <property type="protein sequence ID" value="CAK9153519.1"/>
    <property type="molecule type" value="Genomic_DNA"/>
</dbReference>